<organism evidence="1 2">
    <name type="scientific">Bacillus wiedmannii</name>
    <dbReference type="NCBI Taxonomy" id="1890302"/>
    <lineage>
        <taxon>Bacteria</taxon>
        <taxon>Bacillati</taxon>
        <taxon>Bacillota</taxon>
        <taxon>Bacilli</taxon>
        <taxon>Bacillales</taxon>
        <taxon>Bacillaceae</taxon>
        <taxon>Bacillus</taxon>
        <taxon>Bacillus cereus group</taxon>
    </lineage>
</organism>
<sequence length="85" mass="10258">MLFDSSNSILSPQKFQIFFFQLSITVFLSPSSNAFIRLSYSILIYQNYTRSVKHNCYHNNYFLLPLYSYPHNIYRSQNSIKIYYF</sequence>
<evidence type="ECO:0000313" key="1">
    <source>
        <dbReference type="EMBL" id="OTX86371.1"/>
    </source>
</evidence>
<gene>
    <name evidence="1" type="ORF">BK730_21030</name>
</gene>
<evidence type="ECO:0000313" key="2">
    <source>
        <dbReference type="Proteomes" id="UP000194945"/>
    </source>
</evidence>
<proteinExistence type="predicted"/>
<comment type="caution">
    <text evidence="1">The sequence shown here is derived from an EMBL/GenBank/DDBJ whole genome shotgun (WGS) entry which is preliminary data.</text>
</comment>
<dbReference type="Proteomes" id="UP000194945">
    <property type="component" value="Unassembled WGS sequence"/>
</dbReference>
<accession>A0A2A8EJ45</accession>
<dbReference type="AlphaFoldDB" id="A0A242Z433"/>
<protein>
    <submittedName>
        <fullName evidence="1">Uncharacterized protein</fullName>
    </submittedName>
</protein>
<reference evidence="1 2" key="1">
    <citation type="submission" date="2016-10" db="EMBL/GenBank/DDBJ databases">
        <title>Comparative genomics of Bacillus thuringiensis reveals a path to pathogens against multiple invertebrate hosts.</title>
        <authorList>
            <person name="Zheng J."/>
            <person name="Gao Q."/>
            <person name="Liu H."/>
            <person name="Peng D."/>
            <person name="Ruan L."/>
            <person name="Sun M."/>
        </authorList>
    </citation>
    <scope>NUCLEOTIDE SEQUENCE [LARGE SCALE GENOMIC DNA]</scope>
    <source>
        <strain evidence="1">BGSC 4BK1</strain>
    </source>
</reference>
<dbReference type="EMBL" id="NFDE01000058">
    <property type="protein sequence ID" value="OTX86371.1"/>
    <property type="molecule type" value="Genomic_DNA"/>
</dbReference>
<name>A0A242Z433_9BACI</name>
<accession>A0A242Z433</accession>